<organism evidence="9 10">
    <name type="scientific">Anaerobacillus alkalilacustris</name>
    <dbReference type="NCBI Taxonomy" id="393763"/>
    <lineage>
        <taxon>Bacteria</taxon>
        <taxon>Bacillati</taxon>
        <taxon>Bacillota</taxon>
        <taxon>Bacilli</taxon>
        <taxon>Bacillales</taxon>
        <taxon>Bacillaceae</taxon>
        <taxon>Anaerobacillus</taxon>
    </lineage>
</organism>
<evidence type="ECO:0000256" key="2">
    <source>
        <dbReference type="ARBA" id="ARBA00009773"/>
    </source>
</evidence>
<evidence type="ECO:0000256" key="8">
    <source>
        <dbReference type="SAM" id="Phobius"/>
    </source>
</evidence>
<evidence type="ECO:0000256" key="1">
    <source>
        <dbReference type="ARBA" id="ARBA00004651"/>
    </source>
</evidence>
<keyword evidence="10" id="KW-1185">Reference proteome</keyword>
<keyword evidence="6 8" id="KW-1133">Transmembrane helix</keyword>
<keyword evidence="7 8" id="KW-0472">Membrane</keyword>
<dbReference type="GO" id="GO:0005886">
    <property type="term" value="C:plasma membrane"/>
    <property type="evidence" value="ECO:0007669"/>
    <property type="project" value="UniProtKB-SubCell"/>
</dbReference>
<feature type="transmembrane region" description="Helical" evidence="8">
    <location>
        <begin position="6"/>
        <end position="25"/>
    </location>
</feature>
<keyword evidence="3" id="KW-0813">Transport</keyword>
<evidence type="ECO:0000313" key="9">
    <source>
        <dbReference type="EMBL" id="OIJ14214.1"/>
    </source>
</evidence>
<dbReference type="InterPro" id="IPR002549">
    <property type="entry name" value="AI-2E-like"/>
</dbReference>
<comment type="caution">
    <text evidence="9">The sequence shown here is derived from an EMBL/GenBank/DDBJ whole genome shotgun (WGS) entry which is preliminary data.</text>
</comment>
<feature type="transmembrane region" description="Helical" evidence="8">
    <location>
        <begin position="312"/>
        <end position="340"/>
    </location>
</feature>
<accession>A0A1S2LPD5</accession>
<gene>
    <name evidence="9" type="ORF">BKP37_09020</name>
</gene>
<evidence type="ECO:0000256" key="5">
    <source>
        <dbReference type="ARBA" id="ARBA00022692"/>
    </source>
</evidence>
<comment type="subcellular location">
    <subcellularLocation>
        <location evidence="1">Cell membrane</location>
        <topology evidence="1">Multi-pass membrane protein</topology>
    </subcellularLocation>
</comment>
<sequence>MYIKVLKFGSIMIMLFLIIYLGTLIDWLFRPIVVFVQTLFVPILLAGILFYLLRPLVHFLCKKMSRVLSIIIIYVGLIALGISFISFIGPEIQKQFFKLINSMPQIISELQLLMIELQQNELVQRFGLVEVFNLRDQIEQIGMVVGGLIGELVANTFGFIGTIFNTLLLFIIVPFILFYLLKEGERLPNYFLDFFSKEKQQEVRPILTNMDKTLSSYIQGVLIVCSFIGVLYYIGFSIIGLEYALILAIIGMLTNVIPYIGPWIGAVPSVTVGLLHSPMMALFVLIIVVVIQQIESILVQPQVIGKRMAIHPVTVMILVLVSGRFIGIVGMILVIPIYAIGKVIATHLYGLWKVKEERK</sequence>
<dbReference type="Proteomes" id="UP000179524">
    <property type="component" value="Unassembled WGS sequence"/>
</dbReference>
<feature type="transmembrane region" description="Helical" evidence="8">
    <location>
        <begin position="217"/>
        <end position="236"/>
    </location>
</feature>
<name>A0A1S2LPD5_9BACI</name>
<feature type="transmembrane region" description="Helical" evidence="8">
    <location>
        <begin position="270"/>
        <end position="291"/>
    </location>
</feature>
<dbReference type="PANTHER" id="PTHR21716:SF53">
    <property type="entry name" value="PERMEASE PERM-RELATED"/>
    <property type="match status" value="1"/>
</dbReference>
<comment type="similarity">
    <text evidence="2">Belongs to the autoinducer-2 exporter (AI-2E) (TC 2.A.86) family.</text>
</comment>
<feature type="transmembrane region" description="Helical" evidence="8">
    <location>
        <begin position="243"/>
        <end position="264"/>
    </location>
</feature>
<dbReference type="GO" id="GO:0055085">
    <property type="term" value="P:transmembrane transport"/>
    <property type="evidence" value="ECO:0007669"/>
    <property type="project" value="TreeGrafter"/>
</dbReference>
<keyword evidence="4" id="KW-1003">Cell membrane</keyword>
<evidence type="ECO:0000313" key="10">
    <source>
        <dbReference type="Proteomes" id="UP000179524"/>
    </source>
</evidence>
<proteinExistence type="inferred from homology"/>
<dbReference type="PANTHER" id="PTHR21716">
    <property type="entry name" value="TRANSMEMBRANE PROTEIN"/>
    <property type="match status" value="1"/>
</dbReference>
<evidence type="ECO:0000256" key="7">
    <source>
        <dbReference type="ARBA" id="ARBA00023136"/>
    </source>
</evidence>
<dbReference type="EMBL" id="MLQR01000022">
    <property type="protein sequence ID" value="OIJ14214.1"/>
    <property type="molecule type" value="Genomic_DNA"/>
</dbReference>
<dbReference type="OrthoDB" id="9793390at2"/>
<feature type="transmembrane region" description="Helical" evidence="8">
    <location>
        <begin position="32"/>
        <end position="53"/>
    </location>
</feature>
<dbReference type="Pfam" id="PF01594">
    <property type="entry name" value="AI-2E_transport"/>
    <property type="match status" value="1"/>
</dbReference>
<protein>
    <submittedName>
        <fullName evidence="9">AI-2E family transporter</fullName>
    </submittedName>
</protein>
<keyword evidence="5 8" id="KW-0812">Transmembrane</keyword>
<evidence type="ECO:0000256" key="3">
    <source>
        <dbReference type="ARBA" id="ARBA00022448"/>
    </source>
</evidence>
<evidence type="ECO:0000256" key="6">
    <source>
        <dbReference type="ARBA" id="ARBA00022989"/>
    </source>
</evidence>
<evidence type="ECO:0000256" key="4">
    <source>
        <dbReference type="ARBA" id="ARBA00022475"/>
    </source>
</evidence>
<dbReference type="AlphaFoldDB" id="A0A1S2LPD5"/>
<feature type="transmembrane region" description="Helical" evidence="8">
    <location>
        <begin position="65"/>
        <end position="88"/>
    </location>
</feature>
<feature type="transmembrane region" description="Helical" evidence="8">
    <location>
        <begin position="157"/>
        <end position="181"/>
    </location>
</feature>
<dbReference type="RefSeq" id="WP_071309274.1">
    <property type="nucleotide sequence ID" value="NZ_MLQR01000022.1"/>
</dbReference>
<reference evidence="9 10" key="1">
    <citation type="submission" date="2016-10" db="EMBL/GenBank/DDBJ databases">
        <title>Draft genome sequences of four alkaliphilic bacteria belonging to the Anaerobacillus genus.</title>
        <authorList>
            <person name="Bassil N.M."/>
            <person name="Lloyd J.R."/>
        </authorList>
    </citation>
    <scope>NUCLEOTIDE SEQUENCE [LARGE SCALE GENOMIC DNA]</scope>
    <source>
        <strain evidence="9 10">DSM 18345</strain>
    </source>
</reference>